<dbReference type="Pfam" id="PF13424">
    <property type="entry name" value="TPR_12"/>
    <property type="match status" value="1"/>
</dbReference>
<dbReference type="Proteomes" id="UP000198802">
    <property type="component" value="Unassembled WGS sequence"/>
</dbReference>
<evidence type="ECO:0000259" key="4">
    <source>
        <dbReference type="Pfam" id="PF20703"/>
    </source>
</evidence>
<keyword evidence="1" id="KW-0677">Repeat</keyword>
<evidence type="ECO:0000256" key="1">
    <source>
        <dbReference type="ARBA" id="ARBA00022737"/>
    </source>
</evidence>
<proteinExistence type="predicted"/>
<evidence type="ECO:0000313" key="6">
    <source>
        <dbReference type="Proteomes" id="UP000198802"/>
    </source>
</evidence>
<keyword evidence="2" id="KW-0802">TPR repeat</keyword>
<name>A0A0S4QTF2_9ACTN</name>
<dbReference type="PANTHER" id="PTHR44858">
    <property type="entry name" value="TETRATRICOPEPTIDE REPEAT PROTEIN 6"/>
    <property type="match status" value="1"/>
</dbReference>
<sequence length="690" mass="73651">MIEAEATSPYVGLRPFTEEDSELFFGRDAAAHALLAEWLRCRVVVAHGLTGVGKTSLLRAGVLPSAPSTDADVLPVARPSGPTGQSSEEEHEPAGSQASFGAGNPFVQALLRCWSSPTDTPTLLDAIRDHPARRRPHSSTRPILVAIDQVEEFFAARSAQLAQLDQLRTQCFDLLAQAAAALPTLRILLVVRSDHRATLEPYLRLLLAGSGGGPATPSVAEVPVAALEPRSAQAALVEPLRATGTHFASGAAEACVDDLATSRFVDATGAESLLVANAIQPVFLQLVATAMWRARPGADAVITSRLGPAGNVTAVLAEYLTLVLVTVAREHDLDEGELRAWLTRTFVTERGRRGVADEGLTTTAGLPTAVLESLTARYVLRCEHRSGSRRFELFDDRLIEPLQRGFPEWAVSGTAAEANADDHLRAAQVSFADHDLPTARTHVEEALRRDPGRSLTRAGAQTLRAQMCEMQGRWQDAEACYREAAEIYESLSDTESSGRMLAALGRVLLESGQTTRAIEDLQAASERLPGDAEVQAALAHALWRTGQPWAAAAIFSAVLTFAPDSGAALAGRARLRVELGDDAAAMQDFERLARSAAQVVAQPSMRAARAVALARRGQVAEAANESSVALREAPDSGPVLWHAAEVIRARGDDEGADGLLRRALDAAEPALLPHQQSQVLRLLRRSGAMA</sequence>
<dbReference type="PANTHER" id="PTHR44858:SF20">
    <property type="entry name" value="SHSP DOMAIN-CONTAINING PROTEIN"/>
    <property type="match status" value="1"/>
</dbReference>
<dbReference type="InterPro" id="IPR050498">
    <property type="entry name" value="Ycf3"/>
</dbReference>
<organism evidence="5 6">
    <name type="scientific">Parafrankia irregularis</name>
    <dbReference type="NCBI Taxonomy" id="795642"/>
    <lineage>
        <taxon>Bacteria</taxon>
        <taxon>Bacillati</taxon>
        <taxon>Actinomycetota</taxon>
        <taxon>Actinomycetes</taxon>
        <taxon>Frankiales</taxon>
        <taxon>Frankiaceae</taxon>
        <taxon>Parafrankia</taxon>
    </lineage>
</organism>
<evidence type="ECO:0000313" key="5">
    <source>
        <dbReference type="EMBL" id="CUU58120.1"/>
    </source>
</evidence>
<accession>A0A0S4QTF2</accession>
<dbReference type="AlphaFoldDB" id="A0A0S4QTF2"/>
<dbReference type="SMART" id="SM00028">
    <property type="entry name" value="TPR"/>
    <property type="match status" value="5"/>
</dbReference>
<reference evidence="6" key="1">
    <citation type="submission" date="2015-11" db="EMBL/GenBank/DDBJ databases">
        <authorList>
            <person name="Varghese N."/>
        </authorList>
    </citation>
    <scope>NUCLEOTIDE SEQUENCE [LARGE SCALE GENOMIC DNA]</scope>
    <source>
        <strain evidence="6">DSM 45899</strain>
    </source>
</reference>
<keyword evidence="6" id="KW-1185">Reference proteome</keyword>
<dbReference type="EMBL" id="FAOZ01000017">
    <property type="protein sequence ID" value="CUU58120.1"/>
    <property type="molecule type" value="Genomic_DNA"/>
</dbReference>
<dbReference type="InterPro" id="IPR049052">
    <property type="entry name" value="nSTAND1"/>
</dbReference>
<evidence type="ECO:0000256" key="2">
    <source>
        <dbReference type="ARBA" id="ARBA00022803"/>
    </source>
</evidence>
<dbReference type="Pfam" id="PF20703">
    <property type="entry name" value="nSTAND1"/>
    <property type="match status" value="1"/>
</dbReference>
<dbReference type="SUPFAM" id="SSF48452">
    <property type="entry name" value="TPR-like"/>
    <property type="match status" value="1"/>
</dbReference>
<gene>
    <name evidence="5" type="ORF">Ga0074812_11729</name>
</gene>
<dbReference type="RefSeq" id="WP_091280720.1">
    <property type="nucleotide sequence ID" value="NZ_FAOZ01000017.1"/>
</dbReference>
<feature type="region of interest" description="Disordered" evidence="3">
    <location>
        <begin position="69"/>
        <end position="99"/>
    </location>
</feature>
<dbReference type="Gene3D" id="1.25.40.10">
    <property type="entry name" value="Tetratricopeptide repeat domain"/>
    <property type="match status" value="1"/>
</dbReference>
<dbReference type="InterPro" id="IPR019734">
    <property type="entry name" value="TPR_rpt"/>
</dbReference>
<evidence type="ECO:0000256" key="3">
    <source>
        <dbReference type="SAM" id="MobiDB-lite"/>
    </source>
</evidence>
<dbReference type="InterPro" id="IPR011990">
    <property type="entry name" value="TPR-like_helical_dom_sf"/>
</dbReference>
<protein>
    <submittedName>
        <fullName evidence="5">Tfp pilus assembly protein PilF</fullName>
    </submittedName>
</protein>
<feature type="domain" description="Novel STAND NTPase 1" evidence="4">
    <location>
        <begin position="9"/>
        <end position="384"/>
    </location>
</feature>